<protein>
    <recommendedName>
        <fullName evidence="2">Electron transfer flavoprotein subunit beta</fullName>
    </recommendedName>
    <alternativeName>
        <fullName evidence="5">Electron transfer flavoprotein small subunit</fullName>
    </alternativeName>
</protein>
<dbReference type="InterPro" id="IPR033948">
    <property type="entry name" value="ETF_beta_N"/>
</dbReference>
<dbReference type="PROSITE" id="PS01065">
    <property type="entry name" value="ETF_BETA"/>
    <property type="match status" value="1"/>
</dbReference>
<evidence type="ECO:0000313" key="8">
    <source>
        <dbReference type="Proteomes" id="UP000319619"/>
    </source>
</evidence>
<evidence type="ECO:0000256" key="1">
    <source>
        <dbReference type="ARBA" id="ARBA00007557"/>
    </source>
</evidence>
<dbReference type="PANTHER" id="PTHR21294:SF8">
    <property type="entry name" value="ELECTRON TRANSFER FLAVOPROTEIN SUBUNIT BETA"/>
    <property type="match status" value="1"/>
</dbReference>
<reference evidence="7 8" key="1">
    <citation type="submission" date="2017-06" db="EMBL/GenBank/DDBJ databases">
        <title>Novel microbial phyla capable of carbon fixation and sulfur reduction in deep-sea sediments.</title>
        <authorList>
            <person name="Huang J."/>
            <person name="Baker B."/>
            <person name="Wang Y."/>
        </authorList>
    </citation>
    <scope>NUCLEOTIDE SEQUENCE [LARGE SCALE GENOMIC DNA]</scope>
    <source>
        <strain evidence="7">B3_LCP</strain>
    </source>
</reference>
<dbReference type="PANTHER" id="PTHR21294">
    <property type="entry name" value="ELECTRON TRANSFER FLAVOPROTEIN BETA-SUBUNIT"/>
    <property type="match status" value="1"/>
</dbReference>
<evidence type="ECO:0000256" key="2">
    <source>
        <dbReference type="ARBA" id="ARBA00016797"/>
    </source>
</evidence>
<comment type="similarity">
    <text evidence="1">Belongs to the ETF beta-subunit/FixA family.</text>
</comment>
<dbReference type="InterPro" id="IPR000049">
    <property type="entry name" value="ET-Flavoprotein_bsu_CS"/>
</dbReference>
<evidence type="ECO:0000259" key="6">
    <source>
        <dbReference type="SMART" id="SM00893"/>
    </source>
</evidence>
<dbReference type="InterPro" id="IPR014730">
    <property type="entry name" value="ETF_a/b_N"/>
</dbReference>
<accession>A0A532UVR2</accession>
<evidence type="ECO:0000256" key="5">
    <source>
        <dbReference type="ARBA" id="ARBA00042002"/>
    </source>
</evidence>
<evidence type="ECO:0000256" key="4">
    <source>
        <dbReference type="ARBA" id="ARBA00022982"/>
    </source>
</evidence>
<dbReference type="SUPFAM" id="SSF52402">
    <property type="entry name" value="Adenine nucleotide alpha hydrolases-like"/>
    <property type="match status" value="1"/>
</dbReference>
<organism evidence="7 8">
    <name type="scientific">candidate division LCP-89 bacterium B3_LCP</name>
    <dbReference type="NCBI Taxonomy" id="2012998"/>
    <lineage>
        <taxon>Bacteria</taxon>
        <taxon>Pseudomonadati</taxon>
        <taxon>Bacteria division LCP-89</taxon>
    </lineage>
</organism>
<sequence>MNILVCVKHVPDTETAVKIGADGKSIQTQDVNFILNPYDEFALEEALKIKEAKGGEVTLITAGPEEAKKSLRTGLAMGADKAMHILCDESHDSLALAFCLAEGIKDESFDLILCGKQAMDEDNAQVPIMLADKLGLPNISAVIKLEIGDGTATAHREFEGGTEVVETSLPAVISAHKGLNEPRYASLKGIMMAKKKEIKDVSCTCAESGLEILDMAYPPSRAGGRIVGEGTDAVPELVKLLREEAKVI</sequence>
<dbReference type="Gene3D" id="3.40.50.620">
    <property type="entry name" value="HUPs"/>
    <property type="match status" value="1"/>
</dbReference>
<gene>
    <name evidence="7" type="ORF">CEE37_11415</name>
</gene>
<dbReference type="GO" id="GO:0009055">
    <property type="term" value="F:electron transfer activity"/>
    <property type="evidence" value="ECO:0007669"/>
    <property type="project" value="InterPro"/>
</dbReference>
<dbReference type="CDD" id="cd01714">
    <property type="entry name" value="ETF_beta"/>
    <property type="match status" value="1"/>
</dbReference>
<keyword evidence="3" id="KW-0813">Transport</keyword>
<dbReference type="InterPro" id="IPR012255">
    <property type="entry name" value="ETF_b"/>
</dbReference>
<dbReference type="Proteomes" id="UP000319619">
    <property type="component" value="Unassembled WGS sequence"/>
</dbReference>
<feature type="domain" description="Electron transfer flavoprotein alpha/beta-subunit N-terminal" evidence="6">
    <location>
        <begin position="23"/>
        <end position="201"/>
    </location>
</feature>
<proteinExistence type="inferred from homology"/>
<name>A0A532UVR2_UNCL8</name>
<dbReference type="AlphaFoldDB" id="A0A532UVR2"/>
<evidence type="ECO:0000313" key="7">
    <source>
        <dbReference type="EMBL" id="TKJ39026.1"/>
    </source>
</evidence>
<comment type="caution">
    <text evidence="7">The sequence shown here is derived from an EMBL/GenBank/DDBJ whole genome shotgun (WGS) entry which is preliminary data.</text>
</comment>
<dbReference type="PIRSF" id="PIRSF000090">
    <property type="entry name" value="Beta-ETF"/>
    <property type="match status" value="1"/>
</dbReference>
<dbReference type="SMART" id="SM00893">
    <property type="entry name" value="ETF"/>
    <property type="match status" value="1"/>
</dbReference>
<keyword evidence="4" id="KW-0249">Electron transport</keyword>
<dbReference type="Pfam" id="PF01012">
    <property type="entry name" value="ETF"/>
    <property type="match status" value="1"/>
</dbReference>
<dbReference type="EMBL" id="NJBN01000008">
    <property type="protein sequence ID" value="TKJ39026.1"/>
    <property type="molecule type" value="Genomic_DNA"/>
</dbReference>
<evidence type="ECO:0000256" key="3">
    <source>
        <dbReference type="ARBA" id="ARBA00022448"/>
    </source>
</evidence>
<dbReference type="InterPro" id="IPR014729">
    <property type="entry name" value="Rossmann-like_a/b/a_fold"/>
</dbReference>